<name>A0ACB8IVZ0_CITSI</name>
<dbReference type="Proteomes" id="UP000829398">
    <property type="component" value="Chromosome 8"/>
</dbReference>
<protein>
    <submittedName>
        <fullName evidence="1">Protein NRT1/ PTR FAMILY 2.6</fullName>
    </submittedName>
</protein>
<comment type="caution">
    <text evidence="1">The sequence shown here is derived from an EMBL/GenBank/DDBJ whole genome shotgun (WGS) entry which is preliminary data.</text>
</comment>
<accession>A0ACB8IVZ0</accession>
<dbReference type="EMBL" id="CM039177">
    <property type="protein sequence ID" value="KAH9700872.1"/>
    <property type="molecule type" value="Genomic_DNA"/>
</dbReference>
<sequence>MSNCLDSSSTALLPFKVTVQYKLRTCTFQQRKLGAATDTHREAQISNAKRGGRTALLSRTVTCLTLGEGWVANLMVYMIQEFHITSINSALISNIVNGFVNLFPVLGAIIADSFLGSFQVIWISSFISLLGTILLDSTATFDSLRPQRCDIGLSLCKAPSKVQFAVLYSGIALACLGLGGLRFTLATMGANQFEIPQHQGIFFNWFFILTYASTVISSAAFVYIEDNLTEWEPLCGLSPVIVASVKKWKPVLSSRSEDYYQEQNAVTNVDSSVADSTQINGVGHVLNKIGMVVSSVVESRRLKIAYAHHLQDQPGSLVPMLALWLFPQLVLVGIGEAFHFPGQVQLYYQEFPASLRGTATSMITLILGIGLCLSTALIDIVRKATDVFVLSVLNVGYYLVCSWNYRYRNVEKEVDNDSGFVK</sequence>
<evidence type="ECO:0000313" key="2">
    <source>
        <dbReference type="Proteomes" id="UP000829398"/>
    </source>
</evidence>
<organism evidence="1 2">
    <name type="scientific">Citrus sinensis</name>
    <name type="common">Sweet orange</name>
    <name type="synonym">Citrus aurantium var. sinensis</name>
    <dbReference type="NCBI Taxonomy" id="2711"/>
    <lineage>
        <taxon>Eukaryota</taxon>
        <taxon>Viridiplantae</taxon>
        <taxon>Streptophyta</taxon>
        <taxon>Embryophyta</taxon>
        <taxon>Tracheophyta</taxon>
        <taxon>Spermatophyta</taxon>
        <taxon>Magnoliopsida</taxon>
        <taxon>eudicotyledons</taxon>
        <taxon>Gunneridae</taxon>
        <taxon>Pentapetalae</taxon>
        <taxon>rosids</taxon>
        <taxon>malvids</taxon>
        <taxon>Sapindales</taxon>
        <taxon>Rutaceae</taxon>
        <taxon>Aurantioideae</taxon>
        <taxon>Citrus</taxon>
    </lineage>
</organism>
<reference evidence="2" key="1">
    <citation type="journal article" date="2023" name="Hortic. Res.">
        <title>A chromosome-level phased genome enabling allele-level studies in sweet orange: a case study on citrus Huanglongbing tolerance.</title>
        <authorList>
            <person name="Wu B."/>
            <person name="Yu Q."/>
            <person name="Deng Z."/>
            <person name="Duan Y."/>
            <person name="Luo F."/>
            <person name="Gmitter F. Jr."/>
        </authorList>
    </citation>
    <scope>NUCLEOTIDE SEQUENCE [LARGE SCALE GENOMIC DNA]</scope>
    <source>
        <strain evidence="2">cv. Valencia</strain>
    </source>
</reference>
<evidence type="ECO:0000313" key="1">
    <source>
        <dbReference type="EMBL" id="KAH9700872.1"/>
    </source>
</evidence>
<proteinExistence type="predicted"/>
<gene>
    <name evidence="1" type="ORF">KPL71_024814</name>
</gene>
<keyword evidence="2" id="KW-1185">Reference proteome</keyword>